<dbReference type="EMBL" id="FOAG01000001">
    <property type="protein sequence ID" value="SEK33643.1"/>
    <property type="molecule type" value="Genomic_DNA"/>
</dbReference>
<evidence type="ECO:0008006" key="3">
    <source>
        <dbReference type="Google" id="ProtNLM"/>
    </source>
</evidence>
<name>A0A1H7G5R4_9RHOB</name>
<proteinExistence type="predicted"/>
<dbReference type="AlphaFoldDB" id="A0A1H7G5R4"/>
<dbReference type="STRING" id="1287727.SAMN05443999_101238"/>
<evidence type="ECO:0000313" key="2">
    <source>
        <dbReference type="Proteomes" id="UP000199582"/>
    </source>
</evidence>
<sequence length="130" mass="14509">MERDLFWAEELRAEIDEAAIDRFFARAGGMRLYVPGARRLAGSPLMVLAGRDIARWISERYAGDYIDVPSARAQARDGLRQALTLAPDVPVNELANRFGVTARRVLQVKAELAQENEPPLLAVMRRASSE</sequence>
<keyword evidence="2" id="KW-1185">Reference proteome</keyword>
<organism evidence="1 2">
    <name type="scientific">Roseovarius azorensis</name>
    <dbReference type="NCBI Taxonomy" id="1287727"/>
    <lineage>
        <taxon>Bacteria</taxon>
        <taxon>Pseudomonadati</taxon>
        <taxon>Pseudomonadota</taxon>
        <taxon>Alphaproteobacteria</taxon>
        <taxon>Rhodobacterales</taxon>
        <taxon>Roseobacteraceae</taxon>
        <taxon>Roseovarius</taxon>
    </lineage>
</organism>
<dbReference type="Proteomes" id="UP000199582">
    <property type="component" value="Unassembled WGS sequence"/>
</dbReference>
<reference evidence="1 2" key="1">
    <citation type="submission" date="2016-10" db="EMBL/GenBank/DDBJ databases">
        <authorList>
            <person name="de Groot N.N."/>
        </authorList>
    </citation>
    <scope>NUCLEOTIDE SEQUENCE [LARGE SCALE GENOMIC DNA]</scope>
    <source>
        <strain evidence="1 2">DSM 100674</strain>
    </source>
</reference>
<dbReference type="OrthoDB" id="7744103at2"/>
<evidence type="ECO:0000313" key="1">
    <source>
        <dbReference type="EMBL" id="SEK33643.1"/>
    </source>
</evidence>
<protein>
    <recommendedName>
        <fullName evidence="3">Mor transcription activator family protein</fullName>
    </recommendedName>
</protein>
<gene>
    <name evidence="1" type="ORF">SAMN05443999_101238</name>
</gene>
<accession>A0A1H7G5R4</accession>
<dbReference type="RefSeq" id="WP_093030757.1">
    <property type="nucleotide sequence ID" value="NZ_FOAG01000001.1"/>
</dbReference>